<name>A0A074X4L6_AURPU</name>
<dbReference type="GeneID" id="40741420"/>
<feature type="region of interest" description="Disordered" evidence="1">
    <location>
        <begin position="19"/>
        <end position="61"/>
    </location>
</feature>
<dbReference type="EMBL" id="KL585016">
    <property type="protein sequence ID" value="KEQ78699.1"/>
    <property type="molecule type" value="Genomic_DNA"/>
</dbReference>
<protein>
    <submittedName>
        <fullName evidence="2">Uncharacterized protein</fullName>
    </submittedName>
</protein>
<evidence type="ECO:0000256" key="1">
    <source>
        <dbReference type="SAM" id="MobiDB-lite"/>
    </source>
</evidence>
<proteinExistence type="predicted"/>
<dbReference type="RefSeq" id="XP_029754886.1">
    <property type="nucleotide sequence ID" value="XM_029899114.1"/>
</dbReference>
<dbReference type="AlphaFoldDB" id="A0A074X4L6"/>
<gene>
    <name evidence="2" type="ORF">M438DRAFT_169744</name>
</gene>
<evidence type="ECO:0000313" key="3">
    <source>
        <dbReference type="Proteomes" id="UP000030706"/>
    </source>
</evidence>
<reference evidence="2 3" key="1">
    <citation type="journal article" date="2014" name="BMC Genomics">
        <title>Genome sequencing of four Aureobasidium pullulans varieties: biotechnological potential, stress tolerance, and description of new species.</title>
        <authorList>
            <person name="Gostin Ar C."/>
            <person name="Ohm R.A."/>
            <person name="Kogej T."/>
            <person name="Sonjak S."/>
            <person name="Turk M."/>
            <person name="Zajc J."/>
            <person name="Zalar P."/>
            <person name="Grube M."/>
            <person name="Sun H."/>
            <person name="Han J."/>
            <person name="Sharma A."/>
            <person name="Chiniquy J."/>
            <person name="Ngan C.Y."/>
            <person name="Lipzen A."/>
            <person name="Barry K."/>
            <person name="Grigoriev I.V."/>
            <person name="Gunde-Cimerman N."/>
        </authorList>
    </citation>
    <scope>NUCLEOTIDE SEQUENCE [LARGE SCALE GENOMIC DNA]</scope>
    <source>
        <strain evidence="2 3">EXF-150</strain>
    </source>
</reference>
<feature type="region of interest" description="Disordered" evidence="1">
    <location>
        <begin position="85"/>
        <end position="131"/>
    </location>
</feature>
<organism evidence="2 3">
    <name type="scientific">Aureobasidium pullulans EXF-150</name>
    <dbReference type="NCBI Taxonomy" id="1043002"/>
    <lineage>
        <taxon>Eukaryota</taxon>
        <taxon>Fungi</taxon>
        <taxon>Dikarya</taxon>
        <taxon>Ascomycota</taxon>
        <taxon>Pezizomycotina</taxon>
        <taxon>Dothideomycetes</taxon>
        <taxon>Dothideomycetidae</taxon>
        <taxon>Dothideales</taxon>
        <taxon>Saccotheciaceae</taxon>
        <taxon>Aureobasidium</taxon>
    </lineage>
</organism>
<feature type="compositionally biased region" description="Polar residues" evidence="1">
    <location>
        <begin position="103"/>
        <end position="113"/>
    </location>
</feature>
<dbReference type="HOGENOM" id="CLU_1389952_0_0_1"/>
<keyword evidence="3" id="KW-1185">Reference proteome</keyword>
<sequence length="210" mass="23840">MFRVSFLTLSKHEPMYRHANTNVNSSHPSDHDSTSSKSSSKSSERQRREIPLAFTNTGWGREYASNPNWEHENLGKSNAAIRQGSRFRPEPETNDSKPLPIATTLSSTHEPANSSTSPSPSTTTASSSATEVSREYSVMKAWGFFSRSFSPNTSPTNSDRSDTEKRKTIYLEEQGSEETGPWLETLMRWEHFEHWDLKMLSRSWYMPSAP</sequence>
<accession>A0A074X4L6</accession>
<dbReference type="OrthoDB" id="3915327at2759"/>
<feature type="compositionally biased region" description="Low complexity" evidence="1">
    <location>
        <begin position="114"/>
        <end position="130"/>
    </location>
</feature>
<dbReference type="Proteomes" id="UP000030706">
    <property type="component" value="Unassembled WGS sequence"/>
</dbReference>
<evidence type="ECO:0000313" key="2">
    <source>
        <dbReference type="EMBL" id="KEQ78699.1"/>
    </source>
</evidence>